<feature type="non-terminal residue" evidence="2">
    <location>
        <position position="1"/>
    </location>
</feature>
<name>A0A6J4PGU3_9ACTN</name>
<evidence type="ECO:0000313" key="2">
    <source>
        <dbReference type="EMBL" id="CAA9415705.1"/>
    </source>
</evidence>
<feature type="compositionally biased region" description="Basic and acidic residues" evidence="1">
    <location>
        <begin position="20"/>
        <end position="31"/>
    </location>
</feature>
<accession>A0A6J4PGU3</accession>
<protein>
    <submittedName>
        <fullName evidence="2">Uncharacterized protein</fullName>
    </submittedName>
</protein>
<reference evidence="2" key="1">
    <citation type="submission" date="2020-02" db="EMBL/GenBank/DDBJ databases">
        <authorList>
            <person name="Meier V. D."/>
        </authorList>
    </citation>
    <scope>NUCLEOTIDE SEQUENCE</scope>
    <source>
        <strain evidence="2">AVDCRST_MAG82</strain>
    </source>
</reference>
<sequence length="31" mass="3134">EKNCPPVGFDGVGHATGKRGNPDRARGAGRG</sequence>
<dbReference type="EMBL" id="CADCVA010000149">
    <property type="protein sequence ID" value="CAA9415705.1"/>
    <property type="molecule type" value="Genomic_DNA"/>
</dbReference>
<feature type="non-terminal residue" evidence="2">
    <location>
        <position position="31"/>
    </location>
</feature>
<dbReference type="AlphaFoldDB" id="A0A6J4PGU3"/>
<evidence type="ECO:0000256" key="1">
    <source>
        <dbReference type="SAM" id="MobiDB-lite"/>
    </source>
</evidence>
<feature type="region of interest" description="Disordered" evidence="1">
    <location>
        <begin position="1"/>
        <end position="31"/>
    </location>
</feature>
<gene>
    <name evidence="2" type="ORF">AVDCRST_MAG82-1085</name>
</gene>
<organism evidence="2">
    <name type="scientific">uncultured Rubrobacteraceae bacterium</name>
    <dbReference type="NCBI Taxonomy" id="349277"/>
    <lineage>
        <taxon>Bacteria</taxon>
        <taxon>Bacillati</taxon>
        <taxon>Actinomycetota</taxon>
        <taxon>Rubrobacteria</taxon>
        <taxon>Rubrobacterales</taxon>
        <taxon>Rubrobacteraceae</taxon>
        <taxon>environmental samples</taxon>
    </lineage>
</organism>
<proteinExistence type="predicted"/>